<dbReference type="EnsemblPlants" id="Pp3c16_10080V3.2">
    <property type="protein sequence ID" value="PAC:32985184.CDS.1"/>
    <property type="gene ID" value="Pp3c16_10080"/>
</dbReference>
<evidence type="ECO:0000313" key="1">
    <source>
        <dbReference type="EMBL" id="PNR37636.1"/>
    </source>
</evidence>
<proteinExistence type="predicted"/>
<dbReference type="EnsemblPlants" id="Pp3c16_10080V3.1">
    <property type="protein sequence ID" value="PAC:32985183.CDS.1"/>
    <property type="gene ID" value="Pp3c16_10080"/>
</dbReference>
<protein>
    <submittedName>
        <fullName evidence="1 2">Uncharacterized protein</fullName>
    </submittedName>
</protein>
<reference evidence="1 3" key="1">
    <citation type="journal article" date="2008" name="Science">
        <title>The Physcomitrella genome reveals evolutionary insights into the conquest of land by plants.</title>
        <authorList>
            <person name="Rensing S."/>
            <person name="Lang D."/>
            <person name="Zimmer A."/>
            <person name="Terry A."/>
            <person name="Salamov A."/>
            <person name="Shapiro H."/>
            <person name="Nishiyama T."/>
            <person name="Perroud P.-F."/>
            <person name="Lindquist E."/>
            <person name="Kamisugi Y."/>
            <person name="Tanahashi T."/>
            <person name="Sakakibara K."/>
            <person name="Fujita T."/>
            <person name="Oishi K."/>
            <person name="Shin-I T."/>
            <person name="Kuroki Y."/>
            <person name="Toyoda A."/>
            <person name="Suzuki Y."/>
            <person name="Hashimoto A."/>
            <person name="Yamaguchi K."/>
            <person name="Sugano A."/>
            <person name="Kohara Y."/>
            <person name="Fujiyama A."/>
            <person name="Anterola A."/>
            <person name="Aoki S."/>
            <person name="Ashton N."/>
            <person name="Barbazuk W.B."/>
            <person name="Barker E."/>
            <person name="Bennetzen J."/>
            <person name="Bezanilla M."/>
            <person name="Blankenship R."/>
            <person name="Cho S.H."/>
            <person name="Dutcher S."/>
            <person name="Estelle M."/>
            <person name="Fawcett J.A."/>
            <person name="Gundlach H."/>
            <person name="Hanada K."/>
            <person name="Heyl A."/>
            <person name="Hicks K.A."/>
            <person name="Hugh J."/>
            <person name="Lohr M."/>
            <person name="Mayer K."/>
            <person name="Melkozernov A."/>
            <person name="Murata T."/>
            <person name="Nelson D."/>
            <person name="Pils B."/>
            <person name="Prigge M."/>
            <person name="Reiss B."/>
            <person name="Renner T."/>
            <person name="Rombauts S."/>
            <person name="Rushton P."/>
            <person name="Sanderfoot A."/>
            <person name="Schween G."/>
            <person name="Shiu S.-H."/>
            <person name="Stueber K."/>
            <person name="Theodoulou F.L."/>
            <person name="Tu H."/>
            <person name="Van de Peer Y."/>
            <person name="Verrier P.J."/>
            <person name="Waters E."/>
            <person name="Wood A."/>
            <person name="Yang L."/>
            <person name="Cove D."/>
            <person name="Cuming A."/>
            <person name="Hasebe M."/>
            <person name="Lucas S."/>
            <person name="Mishler D.B."/>
            <person name="Reski R."/>
            <person name="Grigoriev I."/>
            <person name="Quatrano R.S."/>
            <person name="Boore J.L."/>
        </authorList>
    </citation>
    <scope>NUCLEOTIDE SEQUENCE [LARGE SCALE GENOMIC DNA]</scope>
    <source>
        <strain evidence="2 3">cv. Gransden 2004</strain>
    </source>
</reference>
<sequence length="52" mass="6022">MVGVFVRGTKVATSRVYRHVRKPILNVDDETCVRQGDGWWMKNPSRQTLFVS</sequence>
<dbReference type="Gramene" id="Pp3c16_10080V3.1">
    <property type="protein sequence ID" value="PAC:32985183.CDS.1"/>
    <property type="gene ID" value="Pp3c16_10080"/>
</dbReference>
<reference evidence="1 3" key="2">
    <citation type="journal article" date="2018" name="Plant J.">
        <title>The Physcomitrella patens chromosome-scale assembly reveals moss genome structure and evolution.</title>
        <authorList>
            <person name="Lang D."/>
            <person name="Ullrich K.K."/>
            <person name="Murat F."/>
            <person name="Fuchs J."/>
            <person name="Jenkins J."/>
            <person name="Haas F.B."/>
            <person name="Piednoel M."/>
            <person name="Gundlach H."/>
            <person name="Van Bel M."/>
            <person name="Meyberg R."/>
            <person name="Vives C."/>
            <person name="Morata J."/>
            <person name="Symeonidi A."/>
            <person name="Hiss M."/>
            <person name="Muchero W."/>
            <person name="Kamisugi Y."/>
            <person name="Saleh O."/>
            <person name="Blanc G."/>
            <person name="Decker E.L."/>
            <person name="van Gessel N."/>
            <person name="Grimwood J."/>
            <person name="Hayes R.D."/>
            <person name="Graham S.W."/>
            <person name="Gunter L.E."/>
            <person name="McDaniel S.F."/>
            <person name="Hoernstein S.N.W."/>
            <person name="Larsson A."/>
            <person name="Li F.W."/>
            <person name="Perroud P.F."/>
            <person name="Phillips J."/>
            <person name="Ranjan P."/>
            <person name="Rokshar D.S."/>
            <person name="Rothfels C.J."/>
            <person name="Schneider L."/>
            <person name="Shu S."/>
            <person name="Stevenson D.W."/>
            <person name="Thummler F."/>
            <person name="Tillich M."/>
            <person name="Villarreal Aguilar J.C."/>
            <person name="Widiez T."/>
            <person name="Wong G.K."/>
            <person name="Wymore A."/>
            <person name="Zhang Y."/>
            <person name="Zimmer A.D."/>
            <person name="Quatrano R.S."/>
            <person name="Mayer K.F.X."/>
            <person name="Goodstein D."/>
            <person name="Casacuberta J.M."/>
            <person name="Vandepoele K."/>
            <person name="Reski R."/>
            <person name="Cuming A.C."/>
            <person name="Tuskan G.A."/>
            <person name="Maumus F."/>
            <person name="Salse J."/>
            <person name="Schmutz J."/>
            <person name="Rensing S.A."/>
        </authorList>
    </citation>
    <scope>NUCLEOTIDE SEQUENCE [LARGE SCALE GENOMIC DNA]</scope>
    <source>
        <strain evidence="2 3">cv. Gransden 2004</strain>
    </source>
</reference>
<organism evidence="1">
    <name type="scientific">Physcomitrium patens</name>
    <name type="common">Spreading-leaved earth moss</name>
    <name type="synonym">Physcomitrella patens</name>
    <dbReference type="NCBI Taxonomy" id="3218"/>
    <lineage>
        <taxon>Eukaryota</taxon>
        <taxon>Viridiplantae</taxon>
        <taxon>Streptophyta</taxon>
        <taxon>Embryophyta</taxon>
        <taxon>Bryophyta</taxon>
        <taxon>Bryophytina</taxon>
        <taxon>Bryopsida</taxon>
        <taxon>Funariidae</taxon>
        <taxon>Funariales</taxon>
        <taxon>Funariaceae</taxon>
        <taxon>Physcomitrium</taxon>
    </lineage>
</organism>
<dbReference type="AlphaFoldDB" id="A0A2K1J7Y9"/>
<accession>A0A2K1J7Y9</accession>
<evidence type="ECO:0000313" key="3">
    <source>
        <dbReference type="Proteomes" id="UP000006727"/>
    </source>
</evidence>
<dbReference type="InParanoid" id="A0A2K1J7Y9"/>
<dbReference type="PaxDb" id="3218-PP1S106_211V6.1"/>
<evidence type="ECO:0000313" key="2">
    <source>
        <dbReference type="EnsemblPlants" id="PAC:32985183.CDS.1"/>
    </source>
</evidence>
<dbReference type="Gramene" id="Pp3c16_10080V3.2">
    <property type="protein sequence ID" value="PAC:32985184.CDS.1"/>
    <property type="gene ID" value="Pp3c16_10080"/>
</dbReference>
<dbReference type="EMBL" id="ABEU02000016">
    <property type="protein sequence ID" value="PNR37636.1"/>
    <property type="molecule type" value="Genomic_DNA"/>
</dbReference>
<gene>
    <name evidence="1" type="ORF">PHYPA_020745</name>
</gene>
<dbReference type="Proteomes" id="UP000006727">
    <property type="component" value="Chromosome 16"/>
</dbReference>
<name>A0A2K1J7Y9_PHYPA</name>
<reference evidence="2" key="3">
    <citation type="submission" date="2020-12" db="UniProtKB">
        <authorList>
            <consortium name="EnsemblPlants"/>
        </authorList>
    </citation>
    <scope>IDENTIFICATION</scope>
</reference>
<keyword evidence="3" id="KW-1185">Reference proteome</keyword>